<dbReference type="EMBL" id="JACOFZ010000001">
    <property type="protein sequence ID" value="MBC3880006.1"/>
    <property type="molecule type" value="Genomic_DNA"/>
</dbReference>
<organism evidence="2 3">
    <name type="scientific">Undibacterium nitidum</name>
    <dbReference type="NCBI Taxonomy" id="2762298"/>
    <lineage>
        <taxon>Bacteria</taxon>
        <taxon>Pseudomonadati</taxon>
        <taxon>Pseudomonadota</taxon>
        <taxon>Betaproteobacteria</taxon>
        <taxon>Burkholderiales</taxon>
        <taxon>Oxalobacteraceae</taxon>
        <taxon>Undibacterium</taxon>
    </lineage>
</organism>
<name>A0A923KRA3_9BURK</name>
<evidence type="ECO:0000313" key="3">
    <source>
        <dbReference type="Proteomes" id="UP000627446"/>
    </source>
</evidence>
<accession>A0A923KRA3</accession>
<feature type="domain" description="Chalcone isomerase" evidence="1">
    <location>
        <begin position="57"/>
        <end position="181"/>
    </location>
</feature>
<sequence length="184" mass="21170">MSSSSRKRANVKTIGSIIILISLIFNAPAKAQEWRKDIPQAQLLGSGEFTWWGLSIYTAKLWHGQNSFNVDDDFALELTYHKNISRDRFVDASIDEIKRLQGSKLTPEQLQLWRSYMQKSFVDVKPGDQLIGVKLAKRGCRFYSREKLISEINDEAFAQAFFSIWLDPRSKDQDLRARILGKAK</sequence>
<keyword evidence="3" id="KW-1185">Reference proteome</keyword>
<evidence type="ECO:0000313" key="2">
    <source>
        <dbReference type="EMBL" id="MBC3880006.1"/>
    </source>
</evidence>
<proteinExistence type="predicted"/>
<reference evidence="2" key="1">
    <citation type="submission" date="2020-08" db="EMBL/GenBank/DDBJ databases">
        <title>Novel species isolated from subtropical streams in China.</title>
        <authorList>
            <person name="Lu H."/>
        </authorList>
    </citation>
    <scope>NUCLEOTIDE SEQUENCE</scope>
    <source>
        <strain evidence="2">LX22W</strain>
    </source>
</reference>
<dbReference type="GO" id="GO:0016853">
    <property type="term" value="F:isomerase activity"/>
    <property type="evidence" value="ECO:0007669"/>
    <property type="project" value="UniProtKB-KW"/>
</dbReference>
<evidence type="ECO:0000259" key="1">
    <source>
        <dbReference type="Pfam" id="PF16036"/>
    </source>
</evidence>
<dbReference type="AlphaFoldDB" id="A0A923KRA3"/>
<dbReference type="InterPro" id="IPR016087">
    <property type="entry name" value="Chalcone_isomerase"/>
</dbReference>
<gene>
    <name evidence="2" type="ORF">H8K36_01335</name>
</gene>
<dbReference type="Pfam" id="PF16036">
    <property type="entry name" value="Chalcone_3"/>
    <property type="match status" value="1"/>
</dbReference>
<protein>
    <submittedName>
        <fullName evidence="2">Chalcone isomerase family protein</fullName>
    </submittedName>
</protein>
<comment type="caution">
    <text evidence="2">The sequence shown here is derived from an EMBL/GenBank/DDBJ whole genome shotgun (WGS) entry which is preliminary data.</text>
</comment>
<keyword evidence="2" id="KW-0413">Isomerase</keyword>
<dbReference type="Proteomes" id="UP000627446">
    <property type="component" value="Unassembled WGS sequence"/>
</dbReference>